<keyword evidence="1" id="KW-0808">Transferase</keyword>
<evidence type="ECO:0000313" key="1">
    <source>
        <dbReference type="EMBL" id="QIS13546.1"/>
    </source>
</evidence>
<dbReference type="EMBL" id="CP046172">
    <property type="protein sequence ID" value="QIS13546.1"/>
    <property type="molecule type" value="Genomic_DNA"/>
</dbReference>
<organism evidence="1 2">
    <name type="scientific">Nocardia arthritidis</name>
    <dbReference type="NCBI Taxonomy" id="228602"/>
    <lineage>
        <taxon>Bacteria</taxon>
        <taxon>Bacillati</taxon>
        <taxon>Actinomycetota</taxon>
        <taxon>Actinomycetes</taxon>
        <taxon>Mycobacteriales</taxon>
        <taxon>Nocardiaceae</taxon>
        <taxon>Nocardia</taxon>
    </lineage>
</organism>
<protein>
    <submittedName>
        <fullName evidence="1">Nucleotidyl transferase AbiEii/AbiGii toxin family protein</fullName>
    </submittedName>
</protein>
<dbReference type="AlphaFoldDB" id="A0A6G9YKI6"/>
<name>A0A6G9YKI6_9NOCA</name>
<accession>A0A6G9YKI6</accession>
<dbReference type="InterPro" id="IPR014942">
    <property type="entry name" value="AbiEii"/>
</dbReference>
<evidence type="ECO:0000313" key="2">
    <source>
        <dbReference type="Proteomes" id="UP000503540"/>
    </source>
</evidence>
<dbReference type="GO" id="GO:0016740">
    <property type="term" value="F:transferase activity"/>
    <property type="evidence" value="ECO:0007669"/>
    <property type="project" value="UniProtKB-KW"/>
</dbReference>
<reference evidence="1 2" key="1">
    <citation type="journal article" date="2019" name="ACS Chem. Biol.">
        <title>Identification and Mobilization of a Cryptic Antibiotic Biosynthesis Gene Locus from a Human-Pathogenic Nocardia Isolate.</title>
        <authorList>
            <person name="Herisse M."/>
            <person name="Ishida K."/>
            <person name="Porter J.L."/>
            <person name="Howden B."/>
            <person name="Hertweck C."/>
            <person name="Stinear T.P."/>
            <person name="Pidot S.J."/>
        </authorList>
    </citation>
    <scope>NUCLEOTIDE SEQUENCE [LARGE SCALE GENOMIC DNA]</scope>
    <source>
        <strain evidence="1 2">AUSMDU00012717</strain>
    </source>
</reference>
<gene>
    <name evidence="1" type="ORF">F5544_28475</name>
</gene>
<sequence>MTATPCRELSYQRFCRTPGFAEPTDVEAAWFARRSAIEHVLAAVAESPWSEYLVLRGSAVLRAWFGELAREPGDLDFVLTVHQHRLHEDPREIIDDIRWHAVNISRRSGSPVRIGLRSVETEWLWSYYNGSGIRLVLPWHGFGQVGTVRLDFAFDEVLPDPPVSTEFPLSGAGGRSVTLRTTSRRLSLAWKVLWLLAERDSGPRAKDLYDAVLLAEHCHLPPALLDEVLAQGAIDRTTRRELSSRKLLRLALDVDWREFAGEDPLLSGAHLEFAWRLAFGLEPTVPRIEVGAQTPDPAQHG</sequence>
<keyword evidence="2" id="KW-1185">Reference proteome</keyword>
<dbReference type="Proteomes" id="UP000503540">
    <property type="component" value="Chromosome"/>
</dbReference>
<dbReference type="KEGG" id="nah:F5544_28475"/>
<proteinExistence type="predicted"/>
<dbReference type="Pfam" id="PF08843">
    <property type="entry name" value="AbiEii"/>
    <property type="match status" value="1"/>
</dbReference>